<organism evidence="1 2">
    <name type="scientific">Candidatus Methylomirabilis limnetica</name>
    <dbReference type="NCBI Taxonomy" id="2033718"/>
    <lineage>
        <taxon>Bacteria</taxon>
        <taxon>Candidatus Methylomirabilota</taxon>
        <taxon>Candidatus Methylomirabilia</taxon>
        <taxon>Candidatus Methylomirabilales</taxon>
        <taxon>Candidatus Methylomirabilaceae</taxon>
        <taxon>Candidatus Methylomirabilis</taxon>
    </lineage>
</organism>
<comment type="caution">
    <text evidence="1">The sequence shown here is derived from an EMBL/GenBank/DDBJ whole genome shotgun (WGS) entry which is preliminary data.</text>
</comment>
<protein>
    <submittedName>
        <fullName evidence="1">Uncharacterized protein</fullName>
    </submittedName>
</protein>
<gene>
    <name evidence="1" type="ORF">CLG94_02570</name>
</gene>
<evidence type="ECO:0000313" key="2">
    <source>
        <dbReference type="Proteomes" id="UP000241436"/>
    </source>
</evidence>
<dbReference type="AlphaFoldDB" id="A0A2T4U0B8"/>
<keyword evidence="2" id="KW-1185">Reference proteome</keyword>
<evidence type="ECO:0000313" key="1">
    <source>
        <dbReference type="EMBL" id="PTL36782.1"/>
    </source>
</evidence>
<dbReference type="Proteomes" id="UP000241436">
    <property type="component" value="Unassembled WGS sequence"/>
</dbReference>
<proteinExistence type="predicted"/>
<name>A0A2T4U0B8_9BACT</name>
<accession>A0A2T4U0B8</accession>
<sequence length="134" mass="13865">MDKMATKGQIAAGSDPAGGKAMRIVVSTGVAFGVLLAFVPGVSAAAENCHVESAELKGMTTQVLTQRYCISGGMADAATQGANQVTKAGSPKLAQQFHDTASQCMKLRGTISELFKQRSANPDPPCLPAKALRQ</sequence>
<dbReference type="EMBL" id="NVQC01000012">
    <property type="protein sequence ID" value="PTL36782.1"/>
    <property type="molecule type" value="Genomic_DNA"/>
</dbReference>
<reference evidence="1 2" key="1">
    <citation type="submission" date="2017-09" db="EMBL/GenBank/DDBJ databases">
        <title>Bloom of a denitrifying methanotroph, Candidatus Methylomirabilis limnetica, in a deep stratified lake.</title>
        <authorList>
            <person name="Graf J.S."/>
            <person name="Marchant H.K."/>
            <person name="Tienken D."/>
            <person name="Hach P.F."/>
            <person name="Brand A."/>
            <person name="Schubert C.J."/>
            <person name="Kuypers M.M."/>
            <person name="Milucka J."/>
        </authorList>
    </citation>
    <scope>NUCLEOTIDE SEQUENCE [LARGE SCALE GENOMIC DNA]</scope>
    <source>
        <strain evidence="1 2">Zug</strain>
    </source>
</reference>
<reference evidence="2" key="2">
    <citation type="journal article" date="2018" name="Environ. Microbiol.">
        <title>Bloom of a denitrifying methanotroph, 'Candidatus Methylomirabilis limnetica', in a deep stratified lake.</title>
        <authorList>
            <person name="Graf J.S."/>
            <person name="Mayr M.J."/>
            <person name="Marchant H.K."/>
            <person name="Tienken D."/>
            <person name="Hach P.F."/>
            <person name="Brand A."/>
            <person name="Schubert C.J."/>
            <person name="Kuypers M.M."/>
            <person name="Milucka J."/>
        </authorList>
    </citation>
    <scope>NUCLEOTIDE SEQUENCE [LARGE SCALE GENOMIC DNA]</scope>
    <source>
        <strain evidence="2">Zug</strain>
    </source>
</reference>